<keyword evidence="4" id="KW-1185">Reference proteome</keyword>
<sequence>MQRLPLNRSAVALGPLGALFPLRTDPSRMQSTHPRYRLPVLTVPRVVEIRDILKEEGKNRTEDECALLHKLLRANKFFVELSHEVREELTRLMGVTTLNANTVLFREGDTSNAFFLLLHGALAIYQHNPPPLSPQERRDSLNEAVAAAEIYALPPSSPSQPALVHALTAPQEVLALPEETSSPHKGGRVSHMMSILDADSPQSQKAAAKKSKTSPIFLTTGTAVKFHMDEVEDEESDDELPPEEEENLGELIATLTPGDTLGELGLVKDTERLVSVKTVLGEGAGEEVRRRFGGERLGVPSKAEQRFDKRQTVVCWIQKEDFLEAFRRAAYKQIEQKMTFLYRWLPDEQVLDEKTMEKLAASFFKPISVPRGHVLLQAGSLQSANEGQRRIYFVYKGECVLRSWGRPMQPVIKKRDLESPRELSCGTLACGHMCGFSSTLLGVVEPFTVVAASSTVDLLAITSHDILSRLPKEVQNGLKRKAETLLRAYLRRQLHNKVAAARLRQLQKMQQQATAPSLFDSPFLKYKQRGFYSKASAARLQQLHQLATGWTPPEIVLEAAPPPSRPSTTAGVSGPPIAGVSYPQRSHADAALAIHPRSVGAVKAAHDHPGTRCHGER</sequence>
<gene>
    <name evidence="3" type="ORF">Vbra_13503</name>
</gene>
<dbReference type="CDD" id="cd00038">
    <property type="entry name" value="CAP_ED"/>
    <property type="match status" value="1"/>
</dbReference>
<dbReference type="EMBL" id="CDMY01000320">
    <property type="protein sequence ID" value="CEM02194.1"/>
    <property type="molecule type" value="Genomic_DNA"/>
</dbReference>
<accession>A0A0G4EUR5</accession>
<protein>
    <recommendedName>
        <fullName evidence="2">Cyclic nucleotide-binding domain-containing protein</fullName>
    </recommendedName>
</protein>
<dbReference type="AlphaFoldDB" id="A0A0G4EUR5"/>
<feature type="region of interest" description="Disordered" evidence="1">
    <location>
        <begin position="561"/>
        <end position="582"/>
    </location>
</feature>
<dbReference type="PANTHER" id="PTHR23011:SF28">
    <property type="entry name" value="CYCLIC NUCLEOTIDE-BINDING DOMAIN CONTAINING PROTEIN"/>
    <property type="match status" value="1"/>
</dbReference>
<name>A0A0G4EUR5_VITBC</name>
<evidence type="ECO:0000313" key="4">
    <source>
        <dbReference type="Proteomes" id="UP000041254"/>
    </source>
</evidence>
<feature type="domain" description="Cyclic nucleotide-binding" evidence="2">
    <location>
        <begin position="251"/>
        <end position="278"/>
    </location>
</feature>
<dbReference type="InterPro" id="IPR000595">
    <property type="entry name" value="cNMP-bd_dom"/>
</dbReference>
<dbReference type="Proteomes" id="UP000041254">
    <property type="component" value="Unassembled WGS sequence"/>
</dbReference>
<organism evidence="3 4">
    <name type="scientific">Vitrella brassicaformis (strain CCMP3155)</name>
    <dbReference type="NCBI Taxonomy" id="1169540"/>
    <lineage>
        <taxon>Eukaryota</taxon>
        <taxon>Sar</taxon>
        <taxon>Alveolata</taxon>
        <taxon>Colpodellida</taxon>
        <taxon>Vitrellaceae</taxon>
        <taxon>Vitrella</taxon>
    </lineage>
</organism>
<dbReference type="Gene3D" id="2.60.120.10">
    <property type="entry name" value="Jelly Rolls"/>
    <property type="match status" value="3"/>
</dbReference>
<evidence type="ECO:0000313" key="3">
    <source>
        <dbReference type="EMBL" id="CEM02194.1"/>
    </source>
</evidence>
<dbReference type="OrthoDB" id="293172at2759"/>
<evidence type="ECO:0000256" key="1">
    <source>
        <dbReference type="SAM" id="MobiDB-lite"/>
    </source>
</evidence>
<feature type="domain" description="Cyclic nucleotide-binding" evidence="2">
    <location>
        <begin position="77"/>
        <end position="168"/>
    </location>
</feature>
<dbReference type="VEuPathDB" id="CryptoDB:Vbra_13503"/>
<dbReference type="InterPro" id="IPR018490">
    <property type="entry name" value="cNMP-bd_dom_sf"/>
</dbReference>
<evidence type="ECO:0000259" key="2">
    <source>
        <dbReference type="PROSITE" id="PS50042"/>
    </source>
</evidence>
<dbReference type="SUPFAM" id="SSF51206">
    <property type="entry name" value="cAMP-binding domain-like"/>
    <property type="match status" value="2"/>
</dbReference>
<dbReference type="PROSITE" id="PS50042">
    <property type="entry name" value="CNMP_BINDING_3"/>
    <property type="match status" value="2"/>
</dbReference>
<dbReference type="InParanoid" id="A0A0G4EUR5"/>
<reference evidence="3 4" key="1">
    <citation type="submission" date="2014-11" db="EMBL/GenBank/DDBJ databases">
        <authorList>
            <person name="Zhu J."/>
            <person name="Qi W."/>
            <person name="Song R."/>
        </authorList>
    </citation>
    <scope>NUCLEOTIDE SEQUENCE [LARGE SCALE GENOMIC DNA]</scope>
</reference>
<dbReference type="PANTHER" id="PTHR23011">
    <property type="entry name" value="CYCLIC NUCLEOTIDE-BINDING DOMAIN CONTAINING PROTEIN"/>
    <property type="match status" value="1"/>
</dbReference>
<dbReference type="InterPro" id="IPR014710">
    <property type="entry name" value="RmlC-like_jellyroll"/>
</dbReference>
<proteinExistence type="predicted"/>